<gene>
    <name evidence="3" type="ORF">O1G22_43550</name>
</gene>
<proteinExistence type="predicted"/>
<keyword evidence="3" id="KW-0328">Glycosyltransferase</keyword>
<evidence type="ECO:0000313" key="4">
    <source>
        <dbReference type="Proteomes" id="UP001212326"/>
    </source>
</evidence>
<evidence type="ECO:0000313" key="3">
    <source>
        <dbReference type="EMBL" id="WBO69622.1"/>
    </source>
</evidence>
<name>A0ABY7PGU0_9ACTN</name>
<keyword evidence="4" id="KW-1185">Reference proteome</keyword>
<accession>A0ABY7PGU0</accession>
<dbReference type="InterPro" id="IPR027791">
    <property type="entry name" value="Galactosyl_T_C"/>
</dbReference>
<dbReference type="SUPFAM" id="SSF53448">
    <property type="entry name" value="Nucleotide-diphospho-sugar transferases"/>
    <property type="match status" value="1"/>
</dbReference>
<keyword evidence="1" id="KW-0808">Transferase</keyword>
<sequence length="393" mass="44381">MTSPHHADATASGRAAADAIVLHADHGAREANPYYVHRAREHTAELVKEIHSHKDPRLSAAADELLNDPASLPAWRRLQEHVTAAIHASPDGTAPLVRAAWHVMTTSRLGYHIGNAYDPQARPAPDWQSWPARPPAPTDTEPVAHIVIPFRDHSQDQARARNLTACLAALGDQTMPRERYHVTVVESDTVPRWRETALKYADEWLHAPSDRPFNKCWTVNCGVLRARRHAPLLCVLDADALVDQDFVRRNTDRFQRPGTGGFMCFRDLLYMDPAATAAAVHDRCVHRRAEPDPDKLRWFAVQRSPGLCVWLRRDVFDTVGGMDERFEGWGREDIDFILRLQLATAFDHYDDPMLHLYHPSTAQLNDGQTVNNHIPLLSWTPTEPIGLLERFTP</sequence>
<dbReference type="Proteomes" id="UP001212326">
    <property type="component" value="Plasmid punmamed1"/>
</dbReference>
<feature type="domain" description="Galactosyltransferase C-terminal" evidence="2">
    <location>
        <begin position="306"/>
        <end position="343"/>
    </location>
</feature>
<dbReference type="Gene3D" id="3.90.550.10">
    <property type="entry name" value="Spore Coat Polysaccharide Biosynthesis Protein SpsA, Chain A"/>
    <property type="match status" value="1"/>
</dbReference>
<evidence type="ECO:0000256" key="1">
    <source>
        <dbReference type="ARBA" id="ARBA00022679"/>
    </source>
</evidence>
<dbReference type="Pfam" id="PF02709">
    <property type="entry name" value="Glyco_transf_7C"/>
    <property type="match status" value="1"/>
</dbReference>
<dbReference type="GO" id="GO:0016757">
    <property type="term" value="F:glycosyltransferase activity"/>
    <property type="evidence" value="ECO:0007669"/>
    <property type="project" value="UniProtKB-KW"/>
</dbReference>
<dbReference type="EMBL" id="CP115301">
    <property type="protein sequence ID" value="WBO69622.1"/>
    <property type="molecule type" value="Genomic_DNA"/>
</dbReference>
<geneLocation type="plasmid" evidence="3 4">
    <name>punmamed1</name>
</geneLocation>
<reference evidence="3 4" key="1">
    <citation type="submission" date="2022-12" db="EMBL/GenBank/DDBJ databases">
        <title>HUAS 2-6.</title>
        <authorList>
            <person name="Mo P."/>
        </authorList>
    </citation>
    <scope>NUCLEOTIDE SEQUENCE [LARGE SCALE GENOMIC DNA]</scope>
    <source>
        <strain evidence="3 4">HUAS 2-6</strain>
        <plasmid evidence="3 4">punmamed1</plasmid>
    </source>
</reference>
<protein>
    <submittedName>
        <fullName evidence="3">Galactosyltransferase-related protein</fullName>
    </submittedName>
</protein>
<dbReference type="RefSeq" id="WP_270086799.1">
    <property type="nucleotide sequence ID" value="NZ_CP115301.1"/>
</dbReference>
<dbReference type="InterPro" id="IPR029044">
    <property type="entry name" value="Nucleotide-diphossugar_trans"/>
</dbReference>
<evidence type="ECO:0000259" key="2">
    <source>
        <dbReference type="Pfam" id="PF02709"/>
    </source>
</evidence>
<keyword evidence="3" id="KW-0614">Plasmid</keyword>
<organism evidence="3 4">
    <name type="scientific">Streptomyces camelliae</name>
    <dbReference type="NCBI Taxonomy" id="3004093"/>
    <lineage>
        <taxon>Bacteria</taxon>
        <taxon>Bacillati</taxon>
        <taxon>Actinomycetota</taxon>
        <taxon>Actinomycetes</taxon>
        <taxon>Kitasatosporales</taxon>
        <taxon>Streptomycetaceae</taxon>
        <taxon>Streptomyces</taxon>
    </lineage>
</organism>